<dbReference type="InterPro" id="IPR036249">
    <property type="entry name" value="Thioredoxin-like_sf"/>
</dbReference>
<evidence type="ECO:0000313" key="3">
    <source>
        <dbReference type="EMBL" id="MFD2094594.1"/>
    </source>
</evidence>
<accession>A0ABW4XKS7</accession>
<dbReference type="RefSeq" id="WP_345338761.1">
    <property type="nucleotide sequence ID" value="NZ_BAABLI010000007.1"/>
</dbReference>
<dbReference type="Proteomes" id="UP001597380">
    <property type="component" value="Unassembled WGS sequence"/>
</dbReference>
<dbReference type="EMBL" id="JBHUHT010000004">
    <property type="protein sequence ID" value="MFD2094594.1"/>
    <property type="molecule type" value="Genomic_DNA"/>
</dbReference>
<comment type="caution">
    <text evidence="3">The sequence shown here is derived from an EMBL/GenBank/DDBJ whole genome shotgun (WGS) entry which is preliminary data.</text>
</comment>
<reference evidence="4" key="1">
    <citation type="journal article" date="2019" name="Int. J. Syst. Evol. Microbiol.">
        <title>The Global Catalogue of Microorganisms (GCM) 10K type strain sequencing project: providing services to taxonomists for standard genome sequencing and annotation.</title>
        <authorList>
            <consortium name="The Broad Institute Genomics Platform"/>
            <consortium name="The Broad Institute Genome Sequencing Center for Infectious Disease"/>
            <person name="Wu L."/>
            <person name="Ma J."/>
        </authorList>
    </citation>
    <scope>NUCLEOTIDE SEQUENCE [LARGE SCALE GENOMIC DNA]</scope>
    <source>
        <strain evidence="4">CGMCC 1.10992</strain>
    </source>
</reference>
<keyword evidence="4" id="KW-1185">Reference proteome</keyword>
<dbReference type="PANTHER" id="PTHR43640">
    <property type="entry name" value="OS07G0260300 PROTEIN"/>
    <property type="match status" value="1"/>
</dbReference>
<organism evidence="3 4">
    <name type="scientific">Corallincola platygyrae</name>
    <dbReference type="NCBI Taxonomy" id="1193278"/>
    <lineage>
        <taxon>Bacteria</taxon>
        <taxon>Pseudomonadati</taxon>
        <taxon>Pseudomonadota</taxon>
        <taxon>Gammaproteobacteria</taxon>
        <taxon>Alteromonadales</taxon>
        <taxon>Psychromonadaceae</taxon>
        <taxon>Corallincola</taxon>
    </lineage>
</organism>
<dbReference type="InterPro" id="IPR047262">
    <property type="entry name" value="PRX-like1"/>
</dbReference>
<dbReference type="InterPro" id="IPR000866">
    <property type="entry name" value="AhpC/TSA"/>
</dbReference>
<feature type="chain" id="PRO_5045890598" evidence="1">
    <location>
        <begin position="32"/>
        <end position="210"/>
    </location>
</feature>
<evidence type="ECO:0000313" key="4">
    <source>
        <dbReference type="Proteomes" id="UP001597380"/>
    </source>
</evidence>
<feature type="signal peptide" evidence="1">
    <location>
        <begin position="1"/>
        <end position="31"/>
    </location>
</feature>
<dbReference type="SUPFAM" id="SSF52833">
    <property type="entry name" value="Thioredoxin-like"/>
    <property type="match status" value="1"/>
</dbReference>
<name>A0ABW4XKS7_9GAMM</name>
<evidence type="ECO:0000259" key="2">
    <source>
        <dbReference type="PROSITE" id="PS51352"/>
    </source>
</evidence>
<proteinExistence type="predicted"/>
<dbReference type="PANTHER" id="PTHR43640:SF1">
    <property type="entry name" value="THIOREDOXIN-DEPENDENT PEROXIREDOXIN"/>
    <property type="match status" value="1"/>
</dbReference>
<dbReference type="InterPro" id="IPR013766">
    <property type="entry name" value="Thioredoxin_domain"/>
</dbReference>
<dbReference type="Gene3D" id="3.40.30.10">
    <property type="entry name" value="Glutaredoxin"/>
    <property type="match status" value="1"/>
</dbReference>
<dbReference type="CDD" id="cd02969">
    <property type="entry name" value="PRX_like1"/>
    <property type="match status" value="1"/>
</dbReference>
<protein>
    <submittedName>
        <fullName evidence="3">Thioredoxin family protein</fullName>
    </submittedName>
</protein>
<sequence>MFKRYKSTFSKTMLKTATLVLAMISTPFALAAVKPGQAAPDFELQSASGETVKLSDYKGKYVVLEWTNHQCPFVVKHYDSGNMQGLQKQYTKDDVVWLSVISSAPGKQGNVSGSEAMELTKSRDAAPTHVLLDGSGDVGKAYGAKTTPHMYVITPEGQLAYMGAIDSIKSTDPADIPKADNYLQLAMADLSQGNTVGKPLTKPYGCSVKY</sequence>
<feature type="domain" description="Thioredoxin" evidence="2">
    <location>
        <begin position="33"/>
        <end position="185"/>
    </location>
</feature>
<dbReference type="Pfam" id="PF00578">
    <property type="entry name" value="AhpC-TSA"/>
    <property type="match status" value="1"/>
</dbReference>
<evidence type="ECO:0000256" key="1">
    <source>
        <dbReference type="SAM" id="SignalP"/>
    </source>
</evidence>
<keyword evidence="1" id="KW-0732">Signal</keyword>
<gene>
    <name evidence="3" type="ORF">ACFSJ3_01235</name>
</gene>
<dbReference type="PROSITE" id="PS51352">
    <property type="entry name" value="THIOREDOXIN_2"/>
    <property type="match status" value="1"/>
</dbReference>